<gene>
    <name evidence="2" type="ORF">ACFO0C_29050</name>
</gene>
<dbReference type="RefSeq" id="WP_378069877.1">
    <property type="nucleotide sequence ID" value="NZ_JBHSBL010000019.1"/>
</dbReference>
<reference evidence="3" key="1">
    <citation type="journal article" date="2019" name="Int. J. Syst. Evol. Microbiol.">
        <title>The Global Catalogue of Microorganisms (GCM) 10K type strain sequencing project: providing services to taxonomists for standard genome sequencing and annotation.</title>
        <authorList>
            <consortium name="The Broad Institute Genomics Platform"/>
            <consortium name="The Broad Institute Genome Sequencing Center for Infectious Disease"/>
            <person name="Wu L."/>
            <person name="Ma J."/>
        </authorList>
    </citation>
    <scope>NUCLEOTIDE SEQUENCE [LARGE SCALE GENOMIC DNA]</scope>
    <source>
        <strain evidence="3">TBRC 5832</strain>
    </source>
</reference>
<dbReference type="InterPro" id="IPR036527">
    <property type="entry name" value="SCP2_sterol-bd_dom_sf"/>
</dbReference>
<dbReference type="Proteomes" id="UP001595867">
    <property type="component" value="Unassembled WGS sequence"/>
</dbReference>
<dbReference type="Gene3D" id="3.30.1050.10">
    <property type="entry name" value="SCP2 sterol-binding domain"/>
    <property type="match status" value="1"/>
</dbReference>
<accession>A0ABV8IXI7</accession>
<dbReference type="Pfam" id="PF02036">
    <property type="entry name" value="SCP2"/>
    <property type="match status" value="1"/>
</dbReference>
<comment type="caution">
    <text evidence="2">The sequence shown here is derived from an EMBL/GenBank/DDBJ whole genome shotgun (WGS) entry which is preliminary data.</text>
</comment>
<evidence type="ECO:0000313" key="3">
    <source>
        <dbReference type="Proteomes" id="UP001595867"/>
    </source>
</evidence>
<evidence type="ECO:0000313" key="2">
    <source>
        <dbReference type="EMBL" id="MFC4068999.1"/>
    </source>
</evidence>
<proteinExistence type="predicted"/>
<dbReference type="InterPro" id="IPR003033">
    <property type="entry name" value="SCP2_sterol-bd_dom"/>
</dbReference>
<sequence length="141" mass="15350">MLDQAAFAAWVRGASYDELDLLLRGERRRETLDALFAGMPETFRADRAGDLSAVVHWHVHGPAEGAEDVYQVVIGDGRCATGPVGDQVPRLTLRLDAVNFVRMATGNAAAWTLFLRGKLKARGDLGLTRTFPTLFDVPSPA</sequence>
<name>A0ABV8IXI7_9ACTN</name>
<feature type="domain" description="SCP2" evidence="1">
    <location>
        <begin position="44"/>
        <end position="136"/>
    </location>
</feature>
<organism evidence="2 3">
    <name type="scientific">Actinoplanes subglobosus</name>
    <dbReference type="NCBI Taxonomy" id="1547892"/>
    <lineage>
        <taxon>Bacteria</taxon>
        <taxon>Bacillati</taxon>
        <taxon>Actinomycetota</taxon>
        <taxon>Actinomycetes</taxon>
        <taxon>Micromonosporales</taxon>
        <taxon>Micromonosporaceae</taxon>
        <taxon>Actinoplanes</taxon>
    </lineage>
</organism>
<keyword evidence="3" id="KW-1185">Reference proteome</keyword>
<evidence type="ECO:0000259" key="1">
    <source>
        <dbReference type="Pfam" id="PF02036"/>
    </source>
</evidence>
<protein>
    <submittedName>
        <fullName evidence="2">SCP2 sterol-binding domain-containing protein</fullName>
    </submittedName>
</protein>
<dbReference type="SUPFAM" id="SSF55718">
    <property type="entry name" value="SCP-like"/>
    <property type="match status" value="1"/>
</dbReference>
<dbReference type="EMBL" id="JBHSBL010000019">
    <property type="protein sequence ID" value="MFC4068999.1"/>
    <property type="molecule type" value="Genomic_DNA"/>
</dbReference>